<keyword evidence="3" id="KW-1003">Cell membrane</keyword>
<sequence>WSKYFTSRRLLWENKILILAFQLPFHALVKKELGPLLFLVFGIVYLATISGNLLLMVLVSTQWGLQTPMYFFLANLSCLEVCYTSNIVPRMLLDLLRKNRVISAGCVMQLYFFGAPGSTECYLLAVMLAVCQPLHYPTLMHGTICMWLVIDSWFSGFTVAAVFQAVMVASLTFCGGNEIDHFFYDLKPLQKLCSDPPLVNVVCMSLTVLVSLALSRLNLTSYWKILSMVLHISSMTDRQKAFSMCSSHLVVVTLFYGNLILVYAVPFAVLNKTFSLFYTVITPVGNPLIYSLKDKDV</sequence>
<evidence type="ECO:0000256" key="5">
    <source>
        <dbReference type="ARBA" id="ARBA00022725"/>
    </source>
</evidence>
<keyword evidence="10" id="KW-0807">Transducer</keyword>
<keyword evidence="5" id="KW-0716">Sensory transduction</keyword>
<keyword evidence="6 11" id="KW-1133">Transmembrane helix</keyword>
<feature type="transmembrane region" description="Helical" evidence="11">
    <location>
        <begin position="153"/>
        <end position="176"/>
    </location>
</feature>
<dbReference type="Gene3D" id="1.20.1070.10">
    <property type="entry name" value="Rhodopsin 7-helix transmembrane proteins"/>
    <property type="match status" value="1"/>
</dbReference>
<keyword evidence="7" id="KW-0297">G-protein coupled receptor</keyword>
<dbReference type="STRING" id="9669.ENSMPUP00000002008"/>
<keyword evidence="5" id="KW-0552">Olfaction</keyword>
<feature type="domain" description="G-protein coupled receptors family 1 profile" evidence="12">
    <location>
        <begin position="51"/>
        <end position="290"/>
    </location>
</feature>
<dbReference type="PRINTS" id="PR00237">
    <property type="entry name" value="GPCRRHODOPSN"/>
</dbReference>
<evidence type="ECO:0000256" key="1">
    <source>
        <dbReference type="ARBA" id="ARBA00003929"/>
    </source>
</evidence>
<dbReference type="GO" id="GO:0004930">
    <property type="term" value="F:G protein-coupled receptor activity"/>
    <property type="evidence" value="ECO:0007669"/>
    <property type="project" value="UniProtKB-KW"/>
</dbReference>
<comment type="subcellular location">
    <subcellularLocation>
        <location evidence="2">Cell membrane</location>
        <topology evidence="2">Multi-pass membrane protein</topology>
    </subcellularLocation>
</comment>
<dbReference type="GO" id="GO:0004984">
    <property type="term" value="F:olfactory receptor activity"/>
    <property type="evidence" value="ECO:0007669"/>
    <property type="project" value="InterPro"/>
</dbReference>
<evidence type="ECO:0000256" key="2">
    <source>
        <dbReference type="ARBA" id="ARBA00004651"/>
    </source>
</evidence>
<dbReference type="InterPro" id="IPR017452">
    <property type="entry name" value="GPCR_Rhodpsn_7TM"/>
</dbReference>
<evidence type="ECO:0000259" key="12">
    <source>
        <dbReference type="PROSITE" id="PS50262"/>
    </source>
</evidence>
<dbReference type="InterPro" id="IPR000276">
    <property type="entry name" value="GPCR_Rhodpsn"/>
</dbReference>
<protein>
    <recommendedName>
        <fullName evidence="12">G-protein coupled receptors family 1 profile domain-containing protein</fullName>
    </recommendedName>
</protein>
<evidence type="ECO:0000256" key="4">
    <source>
        <dbReference type="ARBA" id="ARBA00022692"/>
    </source>
</evidence>
<evidence type="ECO:0000313" key="13">
    <source>
        <dbReference type="Ensembl" id="ENSMPUP00000002008.1"/>
    </source>
</evidence>
<evidence type="ECO:0000256" key="8">
    <source>
        <dbReference type="ARBA" id="ARBA00023136"/>
    </source>
</evidence>
<dbReference type="InterPro" id="IPR050516">
    <property type="entry name" value="Olfactory_GPCR"/>
</dbReference>
<comment type="function">
    <text evidence="1">Putative odorant or sperm cell receptor.</text>
</comment>
<proteinExistence type="predicted"/>
<keyword evidence="9" id="KW-0675">Receptor</keyword>
<dbReference type="eggNOG" id="ENOG502SKM8">
    <property type="taxonomic scope" value="Eukaryota"/>
</dbReference>
<accession>M3XSF8</accession>
<feature type="transmembrane region" description="Helical" evidence="11">
    <location>
        <begin position="110"/>
        <end position="130"/>
    </location>
</feature>
<reference evidence="13" key="1">
    <citation type="submission" date="2024-06" db="UniProtKB">
        <authorList>
            <consortium name="Ensembl"/>
        </authorList>
    </citation>
    <scope>IDENTIFICATION</scope>
</reference>
<dbReference type="EMBL" id="AEYP01095240">
    <property type="status" value="NOT_ANNOTATED_CDS"/>
    <property type="molecule type" value="Genomic_DNA"/>
</dbReference>
<feature type="transmembrane region" description="Helical" evidence="11">
    <location>
        <begin position="249"/>
        <end position="269"/>
    </location>
</feature>
<dbReference type="PANTHER" id="PTHR26452">
    <property type="entry name" value="OLFACTORY RECEPTOR"/>
    <property type="match status" value="1"/>
</dbReference>
<dbReference type="GeneTree" id="ENSGT01150000286948"/>
<evidence type="ECO:0000256" key="9">
    <source>
        <dbReference type="ARBA" id="ARBA00023170"/>
    </source>
</evidence>
<dbReference type="Pfam" id="PF13853">
    <property type="entry name" value="7tm_4"/>
    <property type="match status" value="1"/>
</dbReference>
<evidence type="ECO:0000256" key="6">
    <source>
        <dbReference type="ARBA" id="ARBA00022989"/>
    </source>
</evidence>
<dbReference type="OMA" id="HYPTLMH"/>
<dbReference type="PROSITE" id="PS50262">
    <property type="entry name" value="G_PROTEIN_RECEP_F1_2"/>
    <property type="match status" value="1"/>
</dbReference>
<dbReference type="InterPro" id="IPR000725">
    <property type="entry name" value="Olfact_rcpt"/>
</dbReference>
<dbReference type="HOGENOM" id="CLU_012526_1_2_1"/>
<dbReference type="InParanoid" id="M3XSF8"/>
<dbReference type="PRINTS" id="PR00245">
    <property type="entry name" value="OLFACTORYR"/>
</dbReference>
<dbReference type="FunFam" id="1.20.1070.10:FF:000015">
    <property type="entry name" value="Olfactory receptor"/>
    <property type="match status" value="1"/>
</dbReference>
<evidence type="ECO:0000256" key="7">
    <source>
        <dbReference type="ARBA" id="ARBA00023040"/>
    </source>
</evidence>
<keyword evidence="8 11" id="KW-0472">Membrane</keyword>
<organism evidence="13">
    <name type="scientific">Mustela putorius furo</name>
    <name type="common">European domestic ferret</name>
    <name type="synonym">Mustela furo</name>
    <dbReference type="NCBI Taxonomy" id="9669"/>
    <lineage>
        <taxon>Eukaryota</taxon>
        <taxon>Metazoa</taxon>
        <taxon>Chordata</taxon>
        <taxon>Craniata</taxon>
        <taxon>Vertebrata</taxon>
        <taxon>Euteleostomi</taxon>
        <taxon>Mammalia</taxon>
        <taxon>Eutheria</taxon>
        <taxon>Laurasiatheria</taxon>
        <taxon>Carnivora</taxon>
        <taxon>Caniformia</taxon>
        <taxon>Musteloidea</taxon>
        <taxon>Mustelidae</taxon>
        <taxon>Mustelinae</taxon>
        <taxon>Mustela</taxon>
    </lineage>
</organism>
<name>M3XSF8_MUSPF</name>
<dbReference type="AlphaFoldDB" id="M3XSF8"/>
<keyword evidence="4 11" id="KW-0812">Transmembrane</keyword>
<evidence type="ECO:0000256" key="3">
    <source>
        <dbReference type="ARBA" id="ARBA00022475"/>
    </source>
</evidence>
<dbReference type="SUPFAM" id="SSF81321">
    <property type="entry name" value="Family A G protein-coupled receptor-like"/>
    <property type="match status" value="1"/>
</dbReference>
<dbReference type="GO" id="GO:0005886">
    <property type="term" value="C:plasma membrane"/>
    <property type="evidence" value="ECO:0007669"/>
    <property type="project" value="UniProtKB-SubCell"/>
</dbReference>
<feature type="transmembrane region" description="Helical" evidence="11">
    <location>
        <begin position="36"/>
        <end position="58"/>
    </location>
</feature>
<feature type="transmembrane region" description="Helical" evidence="11">
    <location>
        <begin position="70"/>
        <end position="89"/>
    </location>
</feature>
<evidence type="ECO:0000256" key="10">
    <source>
        <dbReference type="ARBA" id="ARBA00023224"/>
    </source>
</evidence>
<evidence type="ECO:0000256" key="11">
    <source>
        <dbReference type="SAM" id="Phobius"/>
    </source>
</evidence>
<dbReference type="Ensembl" id="ENSMPUT00000002051.1">
    <property type="protein sequence ID" value="ENSMPUP00000002008.1"/>
    <property type="gene ID" value="ENSMPUG00000002029.1"/>
</dbReference>